<proteinExistence type="predicted"/>
<accession>A0A7G9TFA3</accession>
<keyword evidence="1" id="KW-0812">Transmembrane</keyword>
<feature type="transmembrane region" description="Helical" evidence="1">
    <location>
        <begin position="51"/>
        <end position="76"/>
    </location>
</feature>
<dbReference type="GeneID" id="81470302"/>
<evidence type="ECO:0000313" key="3">
    <source>
        <dbReference type="Proteomes" id="UP000515838"/>
    </source>
</evidence>
<dbReference type="EMBL" id="CP060731">
    <property type="protein sequence ID" value="QNN78778.1"/>
    <property type="molecule type" value="Genomic_DNA"/>
</dbReference>
<keyword evidence="1" id="KW-1133">Transmembrane helix</keyword>
<keyword evidence="1" id="KW-0472">Membrane</keyword>
<dbReference type="Proteomes" id="UP000515838">
    <property type="component" value="Chromosome"/>
</dbReference>
<feature type="transmembrane region" description="Helical" evidence="1">
    <location>
        <begin position="82"/>
        <end position="106"/>
    </location>
</feature>
<reference evidence="2 3" key="1">
    <citation type="submission" date="2020-08" db="EMBL/GenBank/DDBJ databases">
        <title>Streptomycin Non-resistant strain, P. mexicana.</title>
        <authorList>
            <person name="Ganesh-Kumar S."/>
            <person name="Zhe T."/>
            <person name="Yu Z."/>
            <person name="Min Y."/>
        </authorList>
    </citation>
    <scope>NUCLEOTIDE SEQUENCE [LARGE SCALE GENOMIC DNA]</scope>
    <source>
        <strain evidence="2 3">GTZY2</strain>
    </source>
</reference>
<dbReference type="RefSeq" id="WP_187574091.1">
    <property type="nucleotide sequence ID" value="NZ_CP060731.1"/>
</dbReference>
<gene>
    <name evidence="2" type="ORF">IAE60_04945</name>
</gene>
<name>A0A7G9TFA3_PSEMX</name>
<organism evidence="2 3">
    <name type="scientific">Pseudoxanthomonas mexicana</name>
    <dbReference type="NCBI Taxonomy" id="128785"/>
    <lineage>
        <taxon>Bacteria</taxon>
        <taxon>Pseudomonadati</taxon>
        <taxon>Pseudomonadota</taxon>
        <taxon>Gammaproteobacteria</taxon>
        <taxon>Lysobacterales</taxon>
        <taxon>Lysobacteraceae</taxon>
        <taxon>Pseudoxanthomonas</taxon>
    </lineage>
</organism>
<evidence type="ECO:0000313" key="2">
    <source>
        <dbReference type="EMBL" id="QNN78778.1"/>
    </source>
</evidence>
<protein>
    <submittedName>
        <fullName evidence="2">Uncharacterized protein</fullName>
    </submittedName>
</protein>
<dbReference type="Pfam" id="PF19942">
    <property type="entry name" value="DUF6404"/>
    <property type="match status" value="1"/>
</dbReference>
<sequence length="122" mass="13676">MTQLRGFDGRLEKALAWLEESGIRRSTYAPPMFRLLWKAGVRIPPPHMNGFVVNAFVMGGFFATAWGLIMWLALWSWQGKPFVAVVATSLSAGALFGLIMAAYLVAQARHYQVPRWLTFTAD</sequence>
<evidence type="ECO:0000256" key="1">
    <source>
        <dbReference type="SAM" id="Phobius"/>
    </source>
</evidence>
<dbReference type="AlphaFoldDB" id="A0A7G9TFA3"/>
<dbReference type="InterPro" id="IPR045644">
    <property type="entry name" value="DUF6404"/>
</dbReference>